<evidence type="ECO:0000256" key="4">
    <source>
        <dbReference type="PIRSR" id="PIRSR000097-3"/>
    </source>
</evidence>
<dbReference type="PROSITE" id="PS00062">
    <property type="entry name" value="ALDOKETO_REDUCTASE_2"/>
    <property type="match status" value="1"/>
</dbReference>
<feature type="site" description="Lowers pKa of active site Tyr" evidence="4">
    <location>
        <position position="75"/>
    </location>
</feature>
<organism evidence="6 7">
    <name type="scientific">Schizosaccharomyces osmophilus</name>
    <dbReference type="NCBI Taxonomy" id="2545709"/>
    <lineage>
        <taxon>Eukaryota</taxon>
        <taxon>Fungi</taxon>
        <taxon>Dikarya</taxon>
        <taxon>Ascomycota</taxon>
        <taxon>Taphrinomycotina</taxon>
        <taxon>Schizosaccharomycetes</taxon>
        <taxon>Schizosaccharomycetales</taxon>
        <taxon>Schizosaccharomycetaceae</taxon>
        <taxon>Schizosaccharomyces</taxon>
    </lineage>
</organism>
<gene>
    <name evidence="6" type="ORF">SOMG_05088</name>
</gene>
<dbReference type="InterPro" id="IPR018170">
    <property type="entry name" value="Aldo/ket_reductase_CS"/>
</dbReference>
<protein>
    <submittedName>
        <fullName evidence="6">Xylose and arabinose reductase</fullName>
    </submittedName>
</protein>
<dbReference type="InterPro" id="IPR020471">
    <property type="entry name" value="AKR"/>
</dbReference>
<dbReference type="CDD" id="cd19071">
    <property type="entry name" value="AKR_AKR1-5-like"/>
    <property type="match status" value="1"/>
</dbReference>
<feature type="binding site" evidence="3">
    <location>
        <position position="108"/>
    </location>
    <ligand>
        <name>substrate</name>
    </ligand>
</feature>
<keyword evidence="1" id="KW-0560">Oxidoreductase</keyword>
<feature type="active site" description="Proton donor" evidence="2">
    <location>
        <position position="45"/>
    </location>
</feature>
<name>A0AAE9W7J4_9SCHI</name>
<dbReference type="KEGG" id="som:SOMG_05088"/>
<proteinExistence type="predicted"/>
<accession>A0AAE9W7J4</accession>
<evidence type="ECO:0000313" key="7">
    <source>
        <dbReference type="Proteomes" id="UP001212411"/>
    </source>
</evidence>
<dbReference type="Gene3D" id="3.20.20.100">
    <property type="entry name" value="NADP-dependent oxidoreductase domain"/>
    <property type="match status" value="1"/>
</dbReference>
<dbReference type="PANTHER" id="PTHR43827:SF13">
    <property type="entry name" value="ALDO_KETO REDUCTASE FAMILY PROTEIN"/>
    <property type="match status" value="1"/>
</dbReference>
<dbReference type="EMBL" id="CP115611">
    <property type="protein sequence ID" value="WBW70963.1"/>
    <property type="molecule type" value="Genomic_DNA"/>
</dbReference>
<dbReference type="InterPro" id="IPR023210">
    <property type="entry name" value="NADP_OxRdtase_dom"/>
</dbReference>
<reference evidence="6 7" key="1">
    <citation type="journal article" date="2023" name="G3 (Bethesda)">
        <title>A high-quality reference genome for the fission yeast Schizosaccharomyces osmophilus.</title>
        <authorList>
            <person name="Jia G.S."/>
            <person name="Zhang W.C."/>
            <person name="Liang Y."/>
            <person name="Liu X.H."/>
            <person name="Rhind N."/>
            <person name="Pidoux A."/>
            <person name="Brysch-Herzberg M."/>
            <person name="Du L.L."/>
        </authorList>
    </citation>
    <scope>NUCLEOTIDE SEQUENCE [LARGE SCALE GENOMIC DNA]</scope>
    <source>
        <strain evidence="6 7">CBS 15793</strain>
    </source>
</reference>
<dbReference type="PANTHER" id="PTHR43827">
    <property type="entry name" value="2,5-DIKETO-D-GLUCONIC ACID REDUCTASE"/>
    <property type="match status" value="1"/>
</dbReference>
<evidence type="ECO:0000256" key="1">
    <source>
        <dbReference type="ARBA" id="ARBA00023002"/>
    </source>
</evidence>
<evidence type="ECO:0000313" key="6">
    <source>
        <dbReference type="EMBL" id="WBW70963.1"/>
    </source>
</evidence>
<evidence type="ECO:0000259" key="5">
    <source>
        <dbReference type="Pfam" id="PF00248"/>
    </source>
</evidence>
<keyword evidence="7" id="KW-1185">Reference proteome</keyword>
<evidence type="ECO:0000256" key="3">
    <source>
        <dbReference type="PIRSR" id="PIRSR000097-2"/>
    </source>
</evidence>
<dbReference type="SUPFAM" id="SSF51430">
    <property type="entry name" value="NAD(P)-linked oxidoreductase"/>
    <property type="match status" value="1"/>
</dbReference>
<sequence length="274" mass="31846">MNLSKDAFDGHSQLGFGVYLLKDCYKQVYTALSLGIRLIDSAISYRNERECERAIQDFCRNSLDVKRDEIILVTKIPDSMQGFERTWKAILQSLRRVDRPFLDMVLIHSPKWPERRLESWRALVELKKEGIVREIGVSNYNVHHLEEIVASKLPLPAVNQIELSAFNSRIEIQEYCSNHGISLMAFSPLTIGQRLDDVRLLDLAAKYKRTPSQILLRYCLERNISPIFKSEKLDRIHENAGCMDFQMNSQDLAWMTTWDEEFVSKPSWNPIILP</sequence>
<feature type="domain" description="NADP-dependent oxidoreductase" evidence="5">
    <location>
        <begin position="25"/>
        <end position="254"/>
    </location>
</feature>
<dbReference type="GeneID" id="80878551"/>
<dbReference type="RefSeq" id="XP_056035206.1">
    <property type="nucleotide sequence ID" value="XM_056183862.1"/>
</dbReference>
<dbReference type="AlphaFoldDB" id="A0AAE9W7J4"/>
<dbReference type="GO" id="GO:0016491">
    <property type="term" value="F:oxidoreductase activity"/>
    <property type="evidence" value="ECO:0007669"/>
    <property type="project" value="UniProtKB-KW"/>
</dbReference>
<dbReference type="PIRSF" id="PIRSF000097">
    <property type="entry name" value="AKR"/>
    <property type="match status" value="1"/>
</dbReference>
<dbReference type="PRINTS" id="PR00069">
    <property type="entry name" value="ALDKETRDTASE"/>
</dbReference>
<dbReference type="Pfam" id="PF00248">
    <property type="entry name" value="Aldo_ket_red"/>
    <property type="match status" value="1"/>
</dbReference>
<evidence type="ECO:0000256" key="2">
    <source>
        <dbReference type="PIRSR" id="PIRSR000097-1"/>
    </source>
</evidence>
<dbReference type="InterPro" id="IPR036812">
    <property type="entry name" value="NAD(P)_OxRdtase_dom_sf"/>
</dbReference>
<dbReference type="Proteomes" id="UP001212411">
    <property type="component" value="Chromosome 1"/>
</dbReference>